<feature type="transmembrane region" description="Helical" evidence="1">
    <location>
        <begin position="44"/>
        <end position="60"/>
    </location>
</feature>
<keyword evidence="1" id="KW-0812">Transmembrane</keyword>
<keyword evidence="1" id="KW-1133">Transmembrane helix</keyword>
<feature type="transmembrane region" description="Helical" evidence="1">
    <location>
        <begin position="226"/>
        <end position="244"/>
    </location>
</feature>
<feature type="transmembrane region" description="Helical" evidence="1">
    <location>
        <begin position="362"/>
        <end position="380"/>
    </location>
</feature>
<accession>A0ABY4BBK3</accession>
<protein>
    <recommendedName>
        <fullName evidence="4">DUF2029 domain-containing protein</fullName>
    </recommendedName>
</protein>
<feature type="transmembrane region" description="Helical" evidence="1">
    <location>
        <begin position="281"/>
        <end position="301"/>
    </location>
</feature>
<feature type="transmembrane region" description="Helical" evidence="1">
    <location>
        <begin position="389"/>
        <end position="406"/>
    </location>
</feature>
<feature type="transmembrane region" description="Helical" evidence="1">
    <location>
        <begin position="14"/>
        <end position="32"/>
    </location>
</feature>
<feature type="transmembrane region" description="Helical" evidence="1">
    <location>
        <begin position="195"/>
        <end position="219"/>
    </location>
</feature>
<dbReference type="Proteomes" id="UP000831390">
    <property type="component" value="Chromosome"/>
</dbReference>
<feature type="transmembrane region" description="Helical" evidence="1">
    <location>
        <begin position="412"/>
        <end position="431"/>
    </location>
</feature>
<gene>
    <name evidence="2" type="ORF">MTP16_05705</name>
</gene>
<evidence type="ECO:0008006" key="4">
    <source>
        <dbReference type="Google" id="ProtNLM"/>
    </source>
</evidence>
<feature type="transmembrane region" description="Helical" evidence="1">
    <location>
        <begin position="250"/>
        <end position="274"/>
    </location>
</feature>
<evidence type="ECO:0000313" key="3">
    <source>
        <dbReference type="Proteomes" id="UP000831390"/>
    </source>
</evidence>
<organism evidence="2 3">
    <name type="scientific">Hymenobacter monticola</name>
    <dbReference type="NCBI Taxonomy" id="1705399"/>
    <lineage>
        <taxon>Bacteria</taxon>
        <taxon>Pseudomonadati</taxon>
        <taxon>Bacteroidota</taxon>
        <taxon>Cytophagia</taxon>
        <taxon>Cytophagales</taxon>
        <taxon>Hymenobacteraceae</taxon>
        <taxon>Hymenobacter</taxon>
    </lineage>
</organism>
<keyword evidence="1" id="KW-0472">Membrane</keyword>
<dbReference type="RefSeq" id="WP_243516675.1">
    <property type="nucleotide sequence ID" value="NZ_CP094534.1"/>
</dbReference>
<keyword evidence="3" id="KW-1185">Reference proteome</keyword>
<feature type="transmembrane region" description="Helical" evidence="1">
    <location>
        <begin position="171"/>
        <end position="189"/>
    </location>
</feature>
<evidence type="ECO:0000313" key="2">
    <source>
        <dbReference type="EMBL" id="UOE35143.1"/>
    </source>
</evidence>
<proteinExistence type="predicted"/>
<sequence length="445" mass="50872">MIRSSRSTGSSRNGIQYLVYALFAAELVLFTWQRNYFGPYISPIVLYGLAIALTFSTLALVRGREWVLPPAVVAARDRAIWPRLVALLTGAIAGGWYNTNLVKREIRNFRPILEFADIIPALQAYARRWLAGAEVYAPMTWELGYFELPAYLPGTWFPFILAEWLGFDYRFVAWGIFLLGVLLYEYLLWRLRQPWLQTLLLAGLPFGVFYALVTTLWGYVGITVEYMMLGYYSLLVVGILLRSWPLQAAALLLCVLSRYSLVIWAPLYLGLMFFYDSRKNALLIIGTVVLGVVAFYIVPYLSHNWGLFMEVQRSYTDAAVYEWKHLGEDGLPIHPYNGLGFAAFFYEYAHGELKEKINLLKTVHIAMLLTVVVAAAVGYVRQRTPRTDYRLYVVIILKLYLATFYAFLQVPYAYLCTLGLFMSVFLVLITVQLSRTEAPQPLVSE</sequence>
<name>A0ABY4BBK3_9BACT</name>
<reference evidence="2 3" key="1">
    <citation type="submission" date="2022-03" db="EMBL/GenBank/DDBJ databases">
        <title>Hymenobactersp. isolated from the air.</title>
        <authorList>
            <person name="Won M."/>
            <person name="Kwon S.-W."/>
        </authorList>
    </citation>
    <scope>NUCLEOTIDE SEQUENCE [LARGE SCALE GENOMIC DNA]</scope>
    <source>
        <strain evidence="2 3">KACC 22596</strain>
    </source>
</reference>
<evidence type="ECO:0000256" key="1">
    <source>
        <dbReference type="SAM" id="Phobius"/>
    </source>
</evidence>
<dbReference type="EMBL" id="CP094534">
    <property type="protein sequence ID" value="UOE35143.1"/>
    <property type="molecule type" value="Genomic_DNA"/>
</dbReference>
<feature type="transmembrane region" description="Helical" evidence="1">
    <location>
        <begin position="80"/>
        <end position="97"/>
    </location>
</feature>